<dbReference type="InterPro" id="IPR004358">
    <property type="entry name" value="Sig_transdc_His_kin-like_C"/>
</dbReference>
<dbReference type="Pfam" id="PF02518">
    <property type="entry name" value="HATPase_c"/>
    <property type="match status" value="1"/>
</dbReference>
<dbReference type="SMART" id="SM00388">
    <property type="entry name" value="HisKA"/>
    <property type="match status" value="1"/>
</dbReference>
<dbReference type="AlphaFoldDB" id="A0AA40SSZ0"/>
<feature type="domain" description="Histidine kinase" evidence="8">
    <location>
        <begin position="163"/>
        <end position="420"/>
    </location>
</feature>
<dbReference type="SUPFAM" id="SSF52172">
    <property type="entry name" value="CheY-like"/>
    <property type="match status" value="1"/>
</dbReference>
<evidence type="ECO:0000256" key="7">
    <source>
        <dbReference type="PROSITE-ProRule" id="PRU00169"/>
    </source>
</evidence>
<dbReference type="Gene3D" id="1.10.287.130">
    <property type="match status" value="1"/>
</dbReference>
<dbReference type="Gene3D" id="3.40.50.2300">
    <property type="match status" value="1"/>
</dbReference>
<dbReference type="GO" id="GO:0009927">
    <property type="term" value="F:histidine phosphotransfer kinase activity"/>
    <property type="evidence" value="ECO:0007669"/>
    <property type="project" value="TreeGrafter"/>
</dbReference>
<dbReference type="Gene3D" id="3.30.565.10">
    <property type="entry name" value="Histidine kinase-like ATPase, C-terminal domain"/>
    <property type="match status" value="1"/>
</dbReference>
<dbReference type="InterPro" id="IPR003661">
    <property type="entry name" value="HisK_dim/P_dom"/>
</dbReference>
<comment type="catalytic activity">
    <reaction evidence="1">
        <text>ATP + protein L-histidine = ADP + protein N-phospho-L-histidine.</text>
        <dbReference type="EC" id="2.7.13.3"/>
    </reaction>
</comment>
<dbReference type="SUPFAM" id="SSF47384">
    <property type="entry name" value="Homodimeric domain of signal transducing histidine kinase"/>
    <property type="match status" value="1"/>
</dbReference>
<evidence type="ECO:0000259" key="8">
    <source>
        <dbReference type="PROSITE" id="PS50109"/>
    </source>
</evidence>
<evidence type="ECO:0000256" key="5">
    <source>
        <dbReference type="ARBA" id="ARBA00022777"/>
    </source>
</evidence>
<dbReference type="SMART" id="SM00387">
    <property type="entry name" value="HATPase_c"/>
    <property type="match status" value="1"/>
</dbReference>
<evidence type="ECO:0000256" key="1">
    <source>
        <dbReference type="ARBA" id="ARBA00000085"/>
    </source>
</evidence>
<evidence type="ECO:0000313" key="10">
    <source>
        <dbReference type="EMBL" id="MBD6614422.1"/>
    </source>
</evidence>
<dbReference type="Proteomes" id="UP001165986">
    <property type="component" value="Unassembled WGS sequence"/>
</dbReference>
<dbReference type="EC" id="2.7.13.3" evidence="2"/>
<feature type="modified residue" description="4-aspartylphosphate" evidence="7">
    <location>
        <position position="54"/>
    </location>
</feature>
<evidence type="ECO:0000256" key="3">
    <source>
        <dbReference type="ARBA" id="ARBA00022553"/>
    </source>
</evidence>
<dbReference type="InterPro" id="IPR005467">
    <property type="entry name" value="His_kinase_dom"/>
</dbReference>
<name>A0AA40SSZ0_9NOST</name>
<evidence type="ECO:0000256" key="4">
    <source>
        <dbReference type="ARBA" id="ARBA00022679"/>
    </source>
</evidence>
<proteinExistence type="predicted"/>
<keyword evidence="5 10" id="KW-0418">Kinase</keyword>
<keyword evidence="11" id="KW-1185">Reference proteome</keyword>
<dbReference type="PROSITE" id="PS50109">
    <property type="entry name" value="HIS_KIN"/>
    <property type="match status" value="1"/>
</dbReference>
<comment type="caution">
    <text evidence="10">The sequence shown here is derived from an EMBL/GenBank/DDBJ whole genome shotgun (WGS) entry which is preliminary data.</text>
</comment>
<reference evidence="10" key="1">
    <citation type="submission" date="2019-07" db="EMBL/GenBank/DDBJ databases">
        <title>Toxilogical consequences of a new and cryptic species of cyanobacteria (Komarekiella delphini-convector) recovered from the epidermis of a bottlenose dolphin and 1500 ft. in the air.</title>
        <authorList>
            <person name="Brown A.O."/>
            <person name="Dvorak P."/>
            <person name="Villanueva C.D."/>
            <person name="Foss A.J."/>
            <person name="Garvey A.D."/>
            <person name="Gibson Q.A."/>
            <person name="Johansen J.R."/>
            <person name="Casamatta D.A."/>
        </authorList>
    </citation>
    <scope>NUCLEOTIDE SEQUENCE</scope>
    <source>
        <strain evidence="10">SJRDD-AB1</strain>
    </source>
</reference>
<protein>
    <recommendedName>
        <fullName evidence="2">histidine kinase</fullName>
        <ecNumber evidence="2">2.7.13.3</ecNumber>
    </recommendedName>
</protein>
<dbReference type="EMBL" id="VJXY01000001">
    <property type="protein sequence ID" value="MBD6614422.1"/>
    <property type="molecule type" value="Genomic_DNA"/>
</dbReference>
<keyword evidence="4" id="KW-0808">Transferase</keyword>
<keyword evidence="6" id="KW-0902">Two-component regulatory system</keyword>
<dbReference type="CDD" id="cd19920">
    <property type="entry name" value="REC_PA4781-like"/>
    <property type="match status" value="1"/>
</dbReference>
<dbReference type="InterPro" id="IPR036890">
    <property type="entry name" value="HATPase_C_sf"/>
</dbReference>
<dbReference type="SUPFAM" id="SSF55874">
    <property type="entry name" value="ATPase domain of HSP90 chaperone/DNA topoisomerase II/histidine kinase"/>
    <property type="match status" value="1"/>
</dbReference>
<dbReference type="Pfam" id="PF00512">
    <property type="entry name" value="HisKA"/>
    <property type="match status" value="1"/>
</dbReference>
<accession>A0AA40SSZ0</accession>
<dbReference type="SMART" id="SM00448">
    <property type="entry name" value="REC"/>
    <property type="match status" value="1"/>
</dbReference>
<gene>
    <name evidence="10" type="ORF">FNW02_00660</name>
</gene>
<evidence type="ECO:0000259" key="9">
    <source>
        <dbReference type="PROSITE" id="PS50110"/>
    </source>
</evidence>
<keyword evidence="3 7" id="KW-0597">Phosphoprotein</keyword>
<dbReference type="GO" id="GO:0000155">
    <property type="term" value="F:phosphorelay sensor kinase activity"/>
    <property type="evidence" value="ECO:0007669"/>
    <property type="project" value="InterPro"/>
</dbReference>
<feature type="domain" description="Response regulatory" evidence="9">
    <location>
        <begin position="5"/>
        <end position="121"/>
    </location>
</feature>
<dbReference type="PRINTS" id="PR00344">
    <property type="entry name" value="BCTRLSENSOR"/>
</dbReference>
<dbReference type="PROSITE" id="PS50110">
    <property type="entry name" value="RESPONSE_REGULATORY"/>
    <property type="match status" value="1"/>
</dbReference>
<dbReference type="RefSeq" id="WP_191755673.1">
    <property type="nucleotide sequence ID" value="NZ_VJXY01000001.1"/>
</dbReference>
<dbReference type="InterPro" id="IPR036097">
    <property type="entry name" value="HisK_dim/P_sf"/>
</dbReference>
<dbReference type="InterPro" id="IPR003594">
    <property type="entry name" value="HATPase_dom"/>
</dbReference>
<evidence type="ECO:0000313" key="11">
    <source>
        <dbReference type="Proteomes" id="UP001165986"/>
    </source>
</evidence>
<dbReference type="PANTHER" id="PTHR43047">
    <property type="entry name" value="TWO-COMPONENT HISTIDINE PROTEIN KINASE"/>
    <property type="match status" value="1"/>
</dbReference>
<sequence length="423" mass="47018">MNSPFILIVDDNPSNLSVLSSALKSAGYKIRMAVDGEDALAQVEYSHPELILLDIEMPNMDGFETCRRLKANSATEGIPVIFMTALADTDHKVKGLSLGAVDYITKPFEQAEVLARMKIHWRLKRLTDTLEQQVVERTQALQQAQVQMVQQEKLSALGQLVAGVAHEINNPLSCIIGNINAVQDYTNDLLRVIDLYHETFSQPGGKIEDELEAIDLEYLREDLPKLIKAMKQGGDRIQSISQSLRNFSRADNDAKHKFNLHDGIDSTLMILHHRLKANNRRPAIEVISEYSNLPEIECFPSQLNQVFMNILANAIDALDESNTGRSLKEIEADTNKITIKTSVENNNVKISIADNGQGMSEELKSKIFDYLFTTKAVGKGTGLGLSIAHQIVSEKHGGTIKVNSVLGEGTEFVISIPIIKWRE</sequence>
<dbReference type="Pfam" id="PF00072">
    <property type="entry name" value="Response_reg"/>
    <property type="match status" value="1"/>
</dbReference>
<evidence type="ECO:0000256" key="6">
    <source>
        <dbReference type="ARBA" id="ARBA00023012"/>
    </source>
</evidence>
<dbReference type="CDD" id="cd00082">
    <property type="entry name" value="HisKA"/>
    <property type="match status" value="1"/>
</dbReference>
<evidence type="ECO:0000256" key="2">
    <source>
        <dbReference type="ARBA" id="ARBA00012438"/>
    </source>
</evidence>
<dbReference type="GO" id="GO:0005886">
    <property type="term" value="C:plasma membrane"/>
    <property type="evidence" value="ECO:0007669"/>
    <property type="project" value="TreeGrafter"/>
</dbReference>
<dbReference type="InterPro" id="IPR011006">
    <property type="entry name" value="CheY-like_superfamily"/>
</dbReference>
<organism evidence="10 11">
    <name type="scientific">Komarekiella delphini-convector SJRDD-AB1</name>
    <dbReference type="NCBI Taxonomy" id="2593771"/>
    <lineage>
        <taxon>Bacteria</taxon>
        <taxon>Bacillati</taxon>
        <taxon>Cyanobacteriota</taxon>
        <taxon>Cyanophyceae</taxon>
        <taxon>Nostocales</taxon>
        <taxon>Nostocaceae</taxon>
        <taxon>Komarekiella</taxon>
        <taxon>Komarekiella delphini-convector</taxon>
    </lineage>
</organism>
<dbReference type="PANTHER" id="PTHR43047:SF72">
    <property type="entry name" value="OSMOSENSING HISTIDINE PROTEIN KINASE SLN1"/>
    <property type="match status" value="1"/>
</dbReference>
<dbReference type="InterPro" id="IPR001789">
    <property type="entry name" value="Sig_transdc_resp-reg_receiver"/>
</dbReference>